<organism evidence="2 3">
    <name type="scientific">Aestuariispira insulae</name>
    <dbReference type="NCBI Taxonomy" id="1461337"/>
    <lineage>
        <taxon>Bacteria</taxon>
        <taxon>Pseudomonadati</taxon>
        <taxon>Pseudomonadota</taxon>
        <taxon>Alphaproteobacteria</taxon>
        <taxon>Rhodospirillales</taxon>
        <taxon>Kiloniellaceae</taxon>
        <taxon>Aestuariispira</taxon>
    </lineage>
</organism>
<dbReference type="InterPro" id="IPR003018">
    <property type="entry name" value="GAF"/>
</dbReference>
<dbReference type="Gene3D" id="3.20.20.450">
    <property type="entry name" value="EAL domain"/>
    <property type="match status" value="1"/>
</dbReference>
<reference evidence="2 3" key="1">
    <citation type="submission" date="2018-07" db="EMBL/GenBank/DDBJ databases">
        <title>Genomic Encyclopedia of Type Strains, Phase III (KMG-III): the genomes of soil and plant-associated and newly described type strains.</title>
        <authorList>
            <person name="Whitman W."/>
        </authorList>
    </citation>
    <scope>NUCLEOTIDE SEQUENCE [LARGE SCALE GENOMIC DNA]</scope>
    <source>
        <strain evidence="2 3">CECT 8488</strain>
    </source>
</reference>
<dbReference type="OrthoDB" id="315417at2"/>
<evidence type="ECO:0000313" key="2">
    <source>
        <dbReference type="EMBL" id="RED54287.1"/>
    </source>
</evidence>
<dbReference type="PANTHER" id="PTHR33121:SF79">
    <property type="entry name" value="CYCLIC DI-GMP PHOSPHODIESTERASE PDED-RELATED"/>
    <property type="match status" value="1"/>
</dbReference>
<dbReference type="AlphaFoldDB" id="A0A3D9HXQ3"/>
<dbReference type="InterPro" id="IPR029016">
    <property type="entry name" value="GAF-like_dom_sf"/>
</dbReference>
<dbReference type="InterPro" id="IPR000160">
    <property type="entry name" value="GGDEF_dom"/>
</dbReference>
<gene>
    <name evidence="2" type="ORF">DFP90_1011090</name>
</gene>
<dbReference type="RefSeq" id="WP_115935353.1">
    <property type="nucleotide sequence ID" value="NZ_QRDW01000001.1"/>
</dbReference>
<dbReference type="Gene3D" id="3.30.450.40">
    <property type="match status" value="1"/>
</dbReference>
<dbReference type="SMART" id="SM00065">
    <property type="entry name" value="GAF"/>
    <property type="match status" value="1"/>
</dbReference>
<comment type="caution">
    <text evidence="2">The sequence shown here is derived from an EMBL/GenBank/DDBJ whole genome shotgun (WGS) entry which is preliminary data.</text>
</comment>
<dbReference type="SUPFAM" id="SSF55781">
    <property type="entry name" value="GAF domain-like"/>
    <property type="match status" value="1"/>
</dbReference>
<dbReference type="Gene3D" id="3.30.70.270">
    <property type="match status" value="1"/>
</dbReference>
<dbReference type="PANTHER" id="PTHR33121">
    <property type="entry name" value="CYCLIC DI-GMP PHOSPHODIESTERASE PDEF"/>
    <property type="match status" value="1"/>
</dbReference>
<dbReference type="SUPFAM" id="SSF141868">
    <property type="entry name" value="EAL domain-like"/>
    <property type="match status" value="1"/>
</dbReference>
<dbReference type="InterPro" id="IPR043128">
    <property type="entry name" value="Rev_trsase/Diguanyl_cyclase"/>
</dbReference>
<dbReference type="Pfam" id="PF00990">
    <property type="entry name" value="GGDEF"/>
    <property type="match status" value="1"/>
</dbReference>
<dbReference type="Pfam" id="PF01590">
    <property type="entry name" value="GAF"/>
    <property type="match status" value="1"/>
</dbReference>
<dbReference type="CDD" id="cd01948">
    <property type="entry name" value="EAL"/>
    <property type="match status" value="1"/>
</dbReference>
<dbReference type="EMBL" id="QRDW01000001">
    <property type="protein sequence ID" value="RED54287.1"/>
    <property type="molecule type" value="Genomic_DNA"/>
</dbReference>
<name>A0A3D9HXQ3_9PROT</name>
<dbReference type="GO" id="GO:0071111">
    <property type="term" value="F:cyclic-guanylate-specific phosphodiesterase activity"/>
    <property type="evidence" value="ECO:0007669"/>
    <property type="project" value="InterPro"/>
</dbReference>
<sequence length="602" mass="67299">MITHDDIWEEARVSALHNLQLLDTPAEARFDRVVQLARTIFQVPIALVSLVDSDRQWFKAHCGLEARQTPRKVSFCNHAIKTPSQIFIVENALEDPRFCDNPLVLGPPDIRFYAGAVLSTIDGFPIGTLCIIDTKPRIFDENDQTKLREMAGFISAELIMTPETEAGRQLARVTSGLDPVTSLYDSDSFKRQLANLREVMDTNSQFNLIAIQLPFLFSLKQRFNVQTADLVLIELCSRIQKELAAYGYVAGRIGPDTLAFLISGGTAVEEGLMDLINEKLLDPVSTSTGQIAPKARVELFEYHPYHQDANDLMLMVDKVFSQSEETYSSLPASLQVHSALKLARTLEQAMAEGQIKMYYQPKVCIETDRVRGFEALIRWWDEDGSPIPPPATIQAAEDSGLLEELTLWTLKETMGALHRWVERFSPPEPFSVAVNIPPRFIQSEQFVDTAIDLRERYELPFGYLEFEILENRLINDDPITIRNIDRLVEAGIDLAVDDFGTGYGSLTYLSKLPLKTLKIDRSFIKTLSGDPTSDFLTRSVIGMALNADLNAVAEGVETLEQLTLLKEMGCQIAQGFLYAPAVSEEVATTFLEHGIQPGAETS</sequence>
<dbReference type="InterPro" id="IPR035919">
    <property type="entry name" value="EAL_sf"/>
</dbReference>
<evidence type="ECO:0000313" key="3">
    <source>
        <dbReference type="Proteomes" id="UP000256845"/>
    </source>
</evidence>
<protein>
    <submittedName>
        <fullName evidence="2">Diguanylate cyclase/phosphodiesterase /diguanylate cyclase/phosphodiesterase with GAF sensor</fullName>
    </submittedName>
</protein>
<accession>A0A3D9HXQ3</accession>
<dbReference type="SMART" id="SM00267">
    <property type="entry name" value="GGDEF"/>
    <property type="match status" value="1"/>
</dbReference>
<dbReference type="InterPro" id="IPR001633">
    <property type="entry name" value="EAL_dom"/>
</dbReference>
<dbReference type="PROSITE" id="PS50883">
    <property type="entry name" value="EAL"/>
    <property type="match status" value="1"/>
</dbReference>
<dbReference type="InterPro" id="IPR050706">
    <property type="entry name" value="Cyclic-di-GMP_PDE-like"/>
</dbReference>
<proteinExistence type="predicted"/>
<keyword evidence="3" id="KW-1185">Reference proteome</keyword>
<dbReference type="Pfam" id="PF00563">
    <property type="entry name" value="EAL"/>
    <property type="match status" value="1"/>
</dbReference>
<feature type="domain" description="EAL" evidence="1">
    <location>
        <begin position="339"/>
        <end position="595"/>
    </location>
</feature>
<dbReference type="Proteomes" id="UP000256845">
    <property type="component" value="Unassembled WGS sequence"/>
</dbReference>
<evidence type="ECO:0000259" key="1">
    <source>
        <dbReference type="PROSITE" id="PS50883"/>
    </source>
</evidence>
<dbReference type="SMART" id="SM00052">
    <property type="entry name" value="EAL"/>
    <property type="match status" value="1"/>
</dbReference>